<dbReference type="RefSeq" id="WP_121100665.1">
    <property type="nucleotide sequence ID" value="NZ_RBII01000002.1"/>
</dbReference>
<feature type="transmembrane region" description="Helical" evidence="1">
    <location>
        <begin position="82"/>
        <end position="103"/>
    </location>
</feature>
<keyword evidence="3" id="KW-1185">Reference proteome</keyword>
<dbReference type="OrthoDB" id="9811032at2"/>
<dbReference type="AlphaFoldDB" id="A0A420WD28"/>
<feature type="transmembrane region" description="Helical" evidence="1">
    <location>
        <begin position="109"/>
        <end position="131"/>
    </location>
</feature>
<accession>A0A420WD28</accession>
<protein>
    <recommendedName>
        <fullName evidence="4">Transmembrane protein</fullName>
    </recommendedName>
</protein>
<evidence type="ECO:0000256" key="1">
    <source>
        <dbReference type="SAM" id="Phobius"/>
    </source>
</evidence>
<evidence type="ECO:0000313" key="2">
    <source>
        <dbReference type="EMBL" id="RKQ68886.1"/>
    </source>
</evidence>
<feature type="transmembrane region" description="Helical" evidence="1">
    <location>
        <begin position="52"/>
        <end position="70"/>
    </location>
</feature>
<dbReference type="Proteomes" id="UP000282211">
    <property type="component" value="Unassembled WGS sequence"/>
</dbReference>
<name>A0A420WD28_9PROT</name>
<evidence type="ECO:0000313" key="3">
    <source>
        <dbReference type="Proteomes" id="UP000282211"/>
    </source>
</evidence>
<reference evidence="2 3" key="1">
    <citation type="submission" date="2018-10" db="EMBL/GenBank/DDBJ databases">
        <title>Genomic Encyclopedia of Type Strains, Phase IV (KMG-IV): sequencing the most valuable type-strain genomes for metagenomic binning, comparative biology and taxonomic classification.</title>
        <authorList>
            <person name="Goeker M."/>
        </authorList>
    </citation>
    <scope>NUCLEOTIDE SEQUENCE [LARGE SCALE GENOMIC DNA]</scope>
    <source>
        <strain evidence="2 3">DSM 22008</strain>
    </source>
</reference>
<gene>
    <name evidence="2" type="ORF">DES40_1661</name>
</gene>
<keyword evidence="1" id="KW-0812">Transmembrane</keyword>
<sequence length="142" mass="15773">MRFFLVFPLMIMPVALYNILAFSGTAFATAEQIRARLDQDFLSIDMMSGSVWFITPGHMLIALSLLMLFFELIKSTGTDRAAVMNHAFSMLLFIICLVEFLMFPAFGTSVFFLIGLMALLDVMAGFMVTIASARRDFAVGDG</sequence>
<dbReference type="EMBL" id="RBII01000002">
    <property type="protein sequence ID" value="RKQ68886.1"/>
    <property type="molecule type" value="Genomic_DNA"/>
</dbReference>
<evidence type="ECO:0008006" key="4">
    <source>
        <dbReference type="Google" id="ProtNLM"/>
    </source>
</evidence>
<organism evidence="2 3">
    <name type="scientific">Litorimonas taeanensis</name>
    <dbReference type="NCBI Taxonomy" id="568099"/>
    <lineage>
        <taxon>Bacteria</taxon>
        <taxon>Pseudomonadati</taxon>
        <taxon>Pseudomonadota</taxon>
        <taxon>Alphaproteobacteria</taxon>
        <taxon>Maricaulales</taxon>
        <taxon>Robiginitomaculaceae</taxon>
    </lineage>
</organism>
<keyword evidence="1" id="KW-1133">Transmembrane helix</keyword>
<keyword evidence="1" id="KW-0472">Membrane</keyword>
<proteinExistence type="predicted"/>
<dbReference type="InParanoid" id="A0A420WD28"/>
<comment type="caution">
    <text evidence="2">The sequence shown here is derived from an EMBL/GenBank/DDBJ whole genome shotgun (WGS) entry which is preliminary data.</text>
</comment>